<keyword evidence="1" id="KW-0540">Nuclease</keyword>
<evidence type="ECO:0000256" key="3">
    <source>
        <dbReference type="ARBA" id="ARBA00022839"/>
    </source>
</evidence>
<dbReference type="InterPro" id="IPR012337">
    <property type="entry name" value="RNaseH-like_sf"/>
</dbReference>
<dbReference type="EMBL" id="BARV01007045">
    <property type="protein sequence ID" value="GAI18330.1"/>
    <property type="molecule type" value="Genomic_DNA"/>
</dbReference>
<dbReference type="PANTHER" id="PTHR30231:SF4">
    <property type="entry name" value="PROTEIN NEN2"/>
    <property type="match status" value="1"/>
</dbReference>
<dbReference type="SUPFAM" id="SSF53098">
    <property type="entry name" value="Ribonuclease H-like"/>
    <property type="match status" value="1"/>
</dbReference>
<name>X1MUE0_9ZZZZ</name>
<keyword evidence="3" id="KW-0269">Exonuclease</keyword>
<evidence type="ECO:0000256" key="1">
    <source>
        <dbReference type="ARBA" id="ARBA00022722"/>
    </source>
</evidence>
<reference evidence="5" key="1">
    <citation type="journal article" date="2014" name="Front. Microbiol.">
        <title>High frequency of phylogenetically diverse reductive dehalogenase-homologous genes in deep subseafloor sedimentary metagenomes.</title>
        <authorList>
            <person name="Kawai M."/>
            <person name="Futagami T."/>
            <person name="Toyoda A."/>
            <person name="Takaki Y."/>
            <person name="Nishi S."/>
            <person name="Hori S."/>
            <person name="Arai W."/>
            <person name="Tsubouchi T."/>
            <person name="Morono Y."/>
            <person name="Uchiyama I."/>
            <person name="Ito T."/>
            <person name="Fujiyama A."/>
            <person name="Inagaki F."/>
            <person name="Takami H."/>
        </authorList>
    </citation>
    <scope>NUCLEOTIDE SEQUENCE</scope>
    <source>
        <strain evidence="5">Expedition CK06-06</strain>
    </source>
</reference>
<evidence type="ECO:0000259" key="4">
    <source>
        <dbReference type="SMART" id="SM00479"/>
    </source>
</evidence>
<dbReference type="CDD" id="cd06127">
    <property type="entry name" value="DEDDh"/>
    <property type="match status" value="1"/>
</dbReference>
<sequence>DTETTGLPQNRYDRPENLKNWPHIVQLAWILFDDEGKAIELKEYILKQKVRIPPSATEIHGITNTIMEEKGVNPKTVLTEFLKAIKRTKIIVAHNIDYDVPIVEAEFLRNGFEKQLKKVDKICTMKVGKNICKIPGAYDDYKYPTLIELFKKCFYDYATSFTSLYDKHNALMDAGLTAKCFFKLKELNKIKK</sequence>
<keyword evidence="2" id="KW-0378">Hydrolase</keyword>
<dbReference type="GO" id="GO:0003676">
    <property type="term" value="F:nucleic acid binding"/>
    <property type="evidence" value="ECO:0007669"/>
    <property type="project" value="InterPro"/>
</dbReference>
<evidence type="ECO:0000256" key="2">
    <source>
        <dbReference type="ARBA" id="ARBA00022801"/>
    </source>
</evidence>
<feature type="domain" description="Exonuclease" evidence="4">
    <location>
        <begin position="1"/>
        <end position="190"/>
    </location>
</feature>
<dbReference type="PANTHER" id="PTHR30231">
    <property type="entry name" value="DNA POLYMERASE III SUBUNIT EPSILON"/>
    <property type="match status" value="1"/>
</dbReference>
<accession>X1MUE0</accession>
<evidence type="ECO:0000313" key="5">
    <source>
        <dbReference type="EMBL" id="GAI18330.1"/>
    </source>
</evidence>
<dbReference type="Pfam" id="PF00929">
    <property type="entry name" value="RNase_T"/>
    <property type="match status" value="1"/>
</dbReference>
<dbReference type="SMART" id="SM00479">
    <property type="entry name" value="EXOIII"/>
    <property type="match status" value="1"/>
</dbReference>
<dbReference type="GO" id="GO:0008408">
    <property type="term" value="F:3'-5' exonuclease activity"/>
    <property type="evidence" value="ECO:0007669"/>
    <property type="project" value="TreeGrafter"/>
</dbReference>
<dbReference type="AlphaFoldDB" id="X1MUE0"/>
<gene>
    <name evidence="5" type="ORF">S06H3_14404</name>
</gene>
<dbReference type="InterPro" id="IPR036397">
    <property type="entry name" value="RNaseH_sf"/>
</dbReference>
<dbReference type="Gene3D" id="3.30.420.10">
    <property type="entry name" value="Ribonuclease H-like superfamily/Ribonuclease H"/>
    <property type="match status" value="1"/>
</dbReference>
<organism evidence="5">
    <name type="scientific">marine sediment metagenome</name>
    <dbReference type="NCBI Taxonomy" id="412755"/>
    <lineage>
        <taxon>unclassified sequences</taxon>
        <taxon>metagenomes</taxon>
        <taxon>ecological metagenomes</taxon>
    </lineage>
</organism>
<comment type="caution">
    <text evidence="5">The sequence shown here is derived from an EMBL/GenBank/DDBJ whole genome shotgun (WGS) entry which is preliminary data.</text>
</comment>
<dbReference type="InterPro" id="IPR013520">
    <property type="entry name" value="Ribonucl_H"/>
</dbReference>
<feature type="non-terminal residue" evidence="5">
    <location>
        <position position="1"/>
    </location>
</feature>
<proteinExistence type="predicted"/>
<protein>
    <recommendedName>
        <fullName evidence="4">Exonuclease domain-containing protein</fullName>
    </recommendedName>
</protein>